<dbReference type="NCBIfam" id="TIGR02937">
    <property type="entry name" value="sigma70-ECF"/>
    <property type="match status" value="1"/>
</dbReference>
<dbReference type="Gene3D" id="3.10.450.50">
    <property type="match status" value="1"/>
</dbReference>
<dbReference type="Pfam" id="PF04542">
    <property type="entry name" value="Sigma70_r2"/>
    <property type="match status" value="1"/>
</dbReference>
<feature type="compositionally biased region" description="Basic and acidic residues" evidence="6">
    <location>
        <begin position="78"/>
        <end position="88"/>
    </location>
</feature>
<proteinExistence type="inferred from homology"/>
<keyword evidence="4" id="KW-0731">Sigma factor</keyword>
<feature type="domain" description="RNA polymerase sigma factor 70 region 4 type 2" evidence="8">
    <location>
        <begin position="110"/>
        <end position="160"/>
    </location>
</feature>
<organism evidence="9 10">
    <name type="scientific">Microlunatus parietis</name>
    <dbReference type="NCBI Taxonomy" id="682979"/>
    <lineage>
        <taxon>Bacteria</taxon>
        <taxon>Bacillati</taxon>
        <taxon>Actinomycetota</taxon>
        <taxon>Actinomycetes</taxon>
        <taxon>Propionibacteriales</taxon>
        <taxon>Propionibacteriaceae</taxon>
        <taxon>Microlunatus</taxon>
    </lineage>
</organism>
<protein>
    <submittedName>
        <fullName evidence="9">RNA polymerase sigma-70 factor (ECF subfamily)</fullName>
    </submittedName>
</protein>
<evidence type="ECO:0000256" key="6">
    <source>
        <dbReference type="SAM" id="MobiDB-lite"/>
    </source>
</evidence>
<dbReference type="Gene3D" id="1.10.10.10">
    <property type="entry name" value="Winged helix-like DNA-binding domain superfamily/Winged helix DNA-binding domain"/>
    <property type="match status" value="1"/>
</dbReference>
<dbReference type="PANTHER" id="PTHR30173:SF43">
    <property type="entry name" value="ECF RNA POLYMERASE SIGMA FACTOR SIGI-RELATED"/>
    <property type="match status" value="1"/>
</dbReference>
<dbReference type="Gene3D" id="1.10.1740.10">
    <property type="match status" value="1"/>
</dbReference>
<feature type="region of interest" description="Disordered" evidence="6">
    <location>
        <begin position="150"/>
        <end position="179"/>
    </location>
</feature>
<evidence type="ECO:0000256" key="3">
    <source>
        <dbReference type="ARBA" id="ARBA00023015"/>
    </source>
</evidence>
<keyword evidence="10" id="KW-1185">Reference proteome</keyword>
<evidence type="ECO:0000256" key="5">
    <source>
        <dbReference type="ARBA" id="ARBA00023163"/>
    </source>
</evidence>
<name>A0A7Y9I8V2_9ACTN</name>
<evidence type="ECO:0000256" key="2">
    <source>
        <dbReference type="ARBA" id="ARBA00011344"/>
    </source>
</evidence>
<dbReference type="EMBL" id="JACCBU010000001">
    <property type="protein sequence ID" value="NYE72474.1"/>
    <property type="molecule type" value="Genomic_DNA"/>
</dbReference>
<dbReference type="InterPro" id="IPR007627">
    <property type="entry name" value="RNA_pol_sigma70_r2"/>
</dbReference>
<dbReference type="InterPro" id="IPR014284">
    <property type="entry name" value="RNA_pol_sigma-70_dom"/>
</dbReference>
<sequence>MASDGDVLATAFEENRPRLRNVAYRILGSTSDAEDAVQEAWLRLNRSEAERIDNLGGWLTTVVSRICLDQLRSRTARREDSLDVRPVEPAEDEEAGPEEQAVQADAMGAALMVVLDTLAPAERMAFVLHDLFGVPFDEIATIVDKTPAATRQLASRARRRVRGGPPEEPPGGDGRRHQGRETEVVSAFFDAARNANFDRLLELLDPDVVLRADAAAVLAATRFGDRGAPRIAAELRGSEAVASALSGTARGAQLALVDGYIGATYAPGGRPISVFELTVRNGRITGIELYADRELVDSFSIEIID</sequence>
<dbReference type="GO" id="GO:0003677">
    <property type="term" value="F:DNA binding"/>
    <property type="evidence" value="ECO:0007669"/>
    <property type="project" value="InterPro"/>
</dbReference>
<evidence type="ECO:0000259" key="8">
    <source>
        <dbReference type="Pfam" id="PF08281"/>
    </source>
</evidence>
<accession>A0A7Y9I8V2</accession>
<dbReference type="InterPro" id="IPR013249">
    <property type="entry name" value="RNA_pol_sigma70_r4_t2"/>
</dbReference>
<comment type="subunit">
    <text evidence="2">Interacts transiently with the RNA polymerase catalytic core formed by RpoA, RpoB, RpoC and RpoZ (2 alpha, 1 beta, 1 beta' and 1 omega subunit) to form the RNA polymerase holoenzyme that can initiate transcription.</text>
</comment>
<dbReference type="Pfam" id="PF08281">
    <property type="entry name" value="Sigma70_r4_2"/>
    <property type="match status" value="1"/>
</dbReference>
<dbReference type="RefSeq" id="WP_179753297.1">
    <property type="nucleotide sequence ID" value="NZ_JACCBU010000001.1"/>
</dbReference>
<dbReference type="InterPro" id="IPR036388">
    <property type="entry name" value="WH-like_DNA-bd_sf"/>
</dbReference>
<dbReference type="GO" id="GO:0016987">
    <property type="term" value="F:sigma factor activity"/>
    <property type="evidence" value="ECO:0007669"/>
    <property type="project" value="UniProtKB-KW"/>
</dbReference>
<feature type="region of interest" description="Disordered" evidence="6">
    <location>
        <begin position="78"/>
        <end position="98"/>
    </location>
</feature>
<keyword evidence="3" id="KW-0805">Transcription regulation</keyword>
<evidence type="ECO:0000256" key="1">
    <source>
        <dbReference type="ARBA" id="ARBA00010641"/>
    </source>
</evidence>
<evidence type="ECO:0000259" key="7">
    <source>
        <dbReference type="Pfam" id="PF04542"/>
    </source>
</evidence>
<dbReference type="InterPro" id="IPR013325">
    <property type="entry name" value="RNA_pol_sigma_r2"/>
</dbReference>
<dbReference type="SUPFAM" id="SSF88946">
    <property type="entry name" value="Sigma2 domain of RNA polymerase sigma factors"/>
    <property type="match status" value="1"/>
</dbReference>
<gene>
    <name evidence="9" type="ORF">BKA15_003803</name>
</gene>
<dbReference type="AlphaFoldDB" id="A0A7Y9I8V2"/>
<comment type="similarity">
    <text evidence="1">Belongs to the sigma-70 factor family. ECF subfamily.</text>
</comment>
<evidence type="ECO:0000256" key="4">
    <source>
        <dbReference type="ARBA" id="ARBA00023082"/>
    </source>
</evidence>
<keyword evidence="5" id="KW-0804">Transcription</keyword>
<reference evidence="9 10" key="1">
    <citation type="submission" date="2020-07" db="EMBL/GenBank/DDBJ databases">
        <title>Sequencing the genomes of 1000 actinobacteria strains.</title>
        <authorList>
            <person name="Klenk H.-P."/>
        </authorList>
    </citation>
    <scope>NUCLEOTIDE SEQUENCE [LARGE SCALE GENOMIC DNA]</scope>
    <source>
        <strain evidence="9 10">DSM 22083</strain>
    </source>
</reference>
<evidence type="ECO:0000313" key="10">
    <source>
        <dbReference type="Proteomes" id="UP000569914"/>
    </source>
</evidence>
<evidence type="ECO:0000313" key="9">
    <source>
        <dbReference type="EMBL" id="NYE72474.1"/>
    </source>
</evidence>
<comment type="caution">
    <text evidence="9">The sequence shown here is derived from an EMBL/GenBank/DDBJ whole genome shotgun (WGS) entry which is preliminary data.</text>
</comment>
<feature type="domain" description="RNA polymerase sigma-70 region 2" evidence="7">
    <location>
        <begin position="12"/>
        <end position="75"/>
    </location>
</feature>
<dbReference type="SUPFAM" id="SSF88659">
    <property type="entry name" value="Sigma3 and sigma4 domains of RNA polymerase sigma factors"/>
    <property type="match status" value="1"/>
</dbReference>
<dbReference type="Proteomes" id="UP000569914">
    <property type="component" value="Unassembled WGS sequence"/>
</dbReference>
<dbReference type="GO" id="GO:0006352">
    <property type="term" value="P:DNA-templated transcription initiation"/>
    <property type="evidence" value="ECO:0007669"/>
    <property type="project" value="InterPro"/>
</dbReference>
<dbReference type="SUPFAM" id="SSF54427">
    <property type="entry name" value="NTF2-like"/>
    <property type="match status" value="1"/>
</dbReference>
<dbReference type="InterPro" id="IPR013324">
    <property type="entry name" value="RNA_pol_sigma_r3/r4-like"/>
</dbReference>
<dbReference type="InterPro" id="IPR052704">
    <property type="entry name" value="ECF_Sigma-70_Domain"/>
</dbReference>
<dbReference type="InterPro" id="IPR032710">
    <property type="entry name" value="NTF2-like_dom_sf"/>
</dbReference>
<dbReference type="PANTHER" id="PTHR30173">
    <property type="entry name" value="SIGMA 19 FACTOR"/>
    <property type="match status" value="1"/>
</dbReference>